<dbReference type="GeneID" id="25319027"/>
<dbReference type="Proteomes" id="UP000053958">
    <property type="component" value="Unassembled WGS sequence"/>
</dbReference>
<proteinExistence type="inferred from homology"/>
<dbReference type="InterPro" id="IPR029058">
    <property type="entry name" value="AB_hydrolase_fold"/>
</dbReference>
<keyword evidence="3" id="KW-1185">Reference proteome</keyword>
<comment type="similarity">
    <text evidence="1">Belongs to the polyketide transferase af380 family.</text>
</comment>
<evidence type="ECO:0008006" key="4">
    <source>
        <dbReference type="Google" id="ProtNLM"/>
    </source>
</evidence>
<comment type="caution">
    <text evidence="2">The sequence shown here is derived from an EMBL/GenBank/DDBJ whole genome shotgun (WGS) entry which is preliminary data.</text>
</comment>
<evidence type="ECO:0000313" key="2">
    <source>
        <dbReference type="EMBL" id="KKA19285.1"/>
    </source>
</evidence>
<name>A0A0F4YMG4_RASE3</name>
<dbReference type="RefSeq" id="XP_013325897.1">
    <property type="nucleotide sequence ID" value="XM_013470443.1"/>
</dbReference>
<accession>A0A0F4YMG4</accession>
<sequence length="285" mass="31410">MSRRQVQFLSRGITIVGDLYLPAQTSPDRKRAAIVVSHPMGGVKEQTAGRKRREPRGLEDPYQRVEDVKSAVTYLSTLTEVEPERIGALGICASGGYVPFAAQTDLRIKAVATVSAVCAGTLWREGLKGTAAISDRATVLQGLKESGRARLAEAKGEQPPLLPIIPDSPDNIPEGTPCLFREASQYYRTPRAQHPRSTNRFPSRSVDLMVNYSSYTFNDLISPRPLLMIAGSEADTLYFSQEGIERAKEPKELFLVKGKTHVGLYDDLSETLPKLVDFMEKALCQ</sequence>
<evidence type="ECO:0000313" key="3">
    <source>
        <dbReference type="Proteomes" id="UP000053958"/>
    </source>
</evidence>
<reference evidence="2 3" key="1">
    <citation type="submission" date="2015-04" db="EMBL/GenBank/DDBJ databases">
        <authorList>
            <person name="Heijne W.H."/>
            <person name="Fedorova N.D."/>
            <person name="Nierman W.C."/>
            <person name="Vollebregt A.W."/>
            <person name="Zhao Z."/>
            <person name="Wu L."/>
            <person name="Kumar M."/>
            <person name="Stam H."/>
            <person name="van den Berg M.A."/>
            <person name="Pel H.J."/>
        </authorList>
    </citation>
    <scope>NUCLEOTIDE SEQUENCE [LARGE SCALE GENOMIC DNA]</scope>
    <source>
        <strain evidence="2 3">CBS 393.64</strain>
    </source>
</reference>
<dbReference type="Gene3D" id="3.40.50.1820">
    <property type="entry name" value="alpha/beta hydrolase"/>
    <property type="match status" value="1"/>
</dbReference>
<dbReference type="Gene3D" id="1.10.10.800">
    <property type="match status" value="1"/>
</dbReference>
<dbReference type="STRING" id="1408163.A0A0F4YMG4"/>
<dbReference type="EMBL" id="LASV01000362">
    <property type="protein sequence ID" value="KKA19285.1"/>
    <property type="molecule type" value="Genomic_DNA"/>
</dbReference>
<dbReference type="PANTHER" id="PTHR47751">
    <property type="entry name" value="SUPERFAMILY HYDROLASE, PUTATIVE (AFU_ORTHOLOGUE AFUA_2G16580)-RELATED"/>
    <property type="match status" value="1"/>
</dbReference>
<dbReference type="OrthoDB" id="2498029at2759"/>
<organism evidence="2 3">
    <name type="scientific">Rasamsonia emersonii (strain ATCC 16479 / CBS 393.64 / IMI 116815)</name>
    <dbReference type="NCBI Taxonomy" id="1408163"/>
    <lineage>
        <taxon>Eukaryota</taxon>
        <taxon>Fungi</taxon>
        <taxon>Dikarya</taxon>
        <taxon>Ascomycota</taxon>
        <taxon>Pezizomycotina</taxon>
        <taxon>Eurotiomycetes</taxon>
        <taxon>Eurotiomycetidae</taxon>
        <taxon>Eurotiales</taxon>
        <taxon>Trichocomaceae</taxon>
        <taxon>Rasamsonia</taxon>
    </lineage>
</organism>
<dbReference type="AlphaFoldDB" id="A0A0F4YMG4"/>
<gene>
    <name evidence="2" type="ORF">T310_6742</name>
</gene>
<dbReference type="SUPFAM" id="SSF53474">
    <property type="entry name" value="alpha/beta-Hydrolases"/>
    <property type="match status" value="1"/>
</dbReference>
<protein>
    <recommendedName>
        <fullName evidence="4">Dienelactone hydrolase domain-containing protein</fullName>
    </recommendedName>
</protein>
<evidence type="ECO:0000256" key="1">
    <source>
        <dbReference type="ARBA" id="ARBA00029464"/>
    </source>
</evidence>
<dbReference type="InterPro" id="IPR051411">
    <property type="entry name" value="Polyketide_trans_af380"/>
</dbReference>
<dbReference type="PANTHER" id="PTHR47751:SF1">
    <property type="entry name" value="SUPERFAMILY HYDROLASE, PUTATIVE (AFU_ORTHOLOGUE AFUA_2G16580)-RELATED"/>
    <property type="match status" value="1"/>
</dbReference>